<dbReference type="EMBL" id="JAZAVJ010000309">
    <property type="protein sequence ID" value="KAK7398732.1"/>
    <property type="molecule type" value="Genomic_DNA"/>
</dbReference>
<name>A0ABR1GKD7_9HYPO</name>
<reference evidence="2 3" key="1">
    <citation type="journal article" date="2025" name="Microbiol. Resour. Announc.">
        <title>Draft genome sequences for Neonectria magnoliae and Neonectria punicea, canker pathogens of Liriodendron tulipifera and Acer saccharum in West Virginia.</title>
        <authorList>
            <person name="Petronek H.M."/>
            <person name="Kasson M.T."/>
            <person name="Metheny A.M."/>
            <person name="Stauder C.M."/>
            <person name="Lovett B."/>
            <person name="Lynch S.C."/>
            <person name="Garnas J.R."/>
            <person name="Kasson L.R."/>
            <person name="Stajich J.E."/>
        </authorList>
    </citation>
    <scope>NUCLEOTIDE SEQUENCE [LARGE SCALE GENOMIC DNA]</scope>
    <source>
        <strain evidence="2 3">NRRL 64653</strain>
    </source>
</reference>
<protein>
    <recommendedName>
        <fullName evidence="4">Histone chaperone domain-containing protein</fullName>
    </recommendedName>
</protein>
<accession>A0ABR1GKD7</accession>
<feature type="compositionally biased region" description="Basic and acidic residues" evidence="1">
    <location>
        <begin position="37"/>
        <end position="55"/>
    </location>
</feature>
<feature type="compositionally biased region" description="Acidic residues" evidence="1">
    <location>
        <begin position="1"/>
        <end position="21"/>
    </location>
</feature>
<evidence type="ECO:0000313" key="2">
    <source>
        <dbReference type="EMBL" id="KAK7398732.1"/>
    </source>
</evidence>
<proteinExistence type="predicted"/>
<keyword evidence="3" id="KW-1185">Reference proteome</keyword>
<feature type="region of interest" description="Disordered" evidence="1">
    <location>
        <begin position="1"/>
        <end position="99"/>
    </location>
</feature>
<gene>
    <name evidence="2" type="ORF">QQX98_011876</name>
</gene>
<evidence type="ECO:0000313" key="3">
    <source>
        <dbReference type="Proteomes" id="UP001498476"/>
    </source>
</evidence>
<evidence type="ECO:0000256" key="1">
    <source>
        <dbReference type="SAM" id="MobiDB-lite"/>
    </source>
</evidence>
<comment type="caution">
    <text evidence="2">The sequence shown here is derived from an EMBL/GenBank/DDBJ whole genome shotgun (WGS) entry which is preliminary data.</text>
</comment>
<feature type="compositionally biased region" description="Acidic residues" evidence="1">
    <location>
        <begin position="86"/>
        <end position="99"/>
    </location>
</feature>
<dbReference type="Proteomes" id="UP001498476">
    <property type="component" value="Unassembled WGS sequence"/>
</dbReference>
<organism evidence="2 3">
    <name type="scientific">Neonectria punicea</name>
    <dbReference type="NCBI Taxonomy" id="979145"/>
    <lineage>
        <taxon>Eukaryota</taxon>
        <taxon>Fungi</taxon>
        <taxon>Dikarya</taxon>
        <taxon>Ascomycota</taxon>
        <taxon>Pezizomycotina</taxon>
        <taxon>Sordariomycetes</taxon>
        <taxon>Hypocreomycetidae</taxon>
        <taxon>Hypocreales</taxon>
        <taxon>Nectriaceae</taxon>
        <taxon>Neonectria</taxon>
    </lineage>
</organism>
<evidence type="ECO:0008006" key="4">
    <source>
        <dbReference type="Google" id="ProtNLM"/>
    </source>
</evidence>
<sequence length="99" mass="11157">MQLVIEDESSDETADLTEEETIDHTQDTPDPHVGNKRARDWDSDDHESKRLRFPDESASESSYDGGDSVDKDEHCEDGEAYVGLSTEDEGEEASDEEYE</sequence>